<dbReference type="Proteomes" id="UP000215914">
    <property type="component" value="Chromosome 10"/>
</dbReference>
<dbReference type="InParanoid" id="A0A251TP14"/>
<keyword evidence="1" id="KW-1133">Transmembrane helix</keyword>
<dbReference type="AlphaFoldDB" id="A0A251TP14"/>
<dbReference type="EMBL" id="CM007899">
    <property type="protein sequence ID" value="OTG12867.1"/>
    <property type="molecule type" value="Genomic_DNA"/>
</dbReference>
<keyword evidence="1" id="KW-0472">Membrane</keyword>
<keyword evidence="1" id="KW-0812">Transmembrane</keyword>
<evidence type="ECO:0000313" key="2">
    <source>
        <dbReference type="EMBL" id="OTG12867.1"/>
    </source>
</evidence>
<reference evidence="3" key="1">
    <citation type="journal article" date="2017" name="Nature">
        <title>The sunflower genome provides insights into oil metabolism, flowering and Asterid evolution.</title>
        <authorList>
            <person name="Badouin H."/>
            <person name="Gouzy J."/>
            <person name="Grassa C.J."/>
            <person name="Murat F."/>
            <person name="Staton S.E."/>
            <person name="Cottret L."/>
            <person name="Lelandais-Briere C."/>
            <person name="Owens G.L."/>
            <person name="Carrere S."/>
            <person name="Mayjonade B."/>
            <person name="Legrand L."/>
            <person name="Gill N."/>
            <person name="Kane N.C."/>
            <person name="Bowers J.E."/>
            <person name="Hubner S."/>
            <person name="Bellec A."/>
            <person name="Berard A."/>
            <person name="Berges H."/>
            <person name="Blanchet N."/>
            <person name="Boniface M.C."/>
            <person name="Brunel D."/>
            <person name="Catrice O."/>
            <person name="Chaidir N."/>
            <person name="Claudel C."/>
            <person name="Donnadieu C."/>
            <person name="Faraut T."/>
            <person name="Fievet G."/>
            <person name="Helmstetter N."/>
            <person name="King M."/>
            <person name="Knapp S.J."/>
            <person name="Lai Z."/>
            <person name="Le Paslier M.C."/>
            <person name="Lippi Y."/>
            <person name="Lorenzon L."/>
            <person name="Mandel J.R."/>
            <person name="Marage G."/>
            <person name="Marchand G."/>
            <person name="Marquand E."/>
            <person name="Bret-Mestries E."/>
            <person name="Morien E."/>
            <person name="Nambeesan S."/>
            <person name="Nguyen T."/>
            <person name="Pegot-Espagnet P."/>
            <person name="Pouilly N."/>
            <person name="Raftis F."/>
            <person name="Sallet E."/>
            <person name="Schiex T."/>
            <person name="Thomas J."/>
            <person name="Vandecasteele C."/>
            <person name="Vares D."/>
            <person name="Vear F."/>
            <person name="Vautrin S."/>
            <person name="Crespi M."/>
            <person name="Mangin B."/>
            <person name="Burke J.M."/>
            <person name="Salse J."/>
            <person name="Munos S."/>
            <person name="Vincourt P."/>
            <person name="Rieseberg L.H."/>
            <person name="Langlade N.B."/>
        </authorList>
    </citation>
    <scope>NUCLEOTIDE SEQUENCE [LARGE SCALE GENOMIC DNA]</scope>
    <source>
        <strain evidence="3">cv. SF193</strain>
    </source>
</reference>
<protein>
    <submittedName>
        <fullName evidence="2">Uncharacterized protein</fullName>
    </submittedName>
</protein>
<organism evidence="2 3">
    <name type="scientific">Helianthus annuus</name>
    <name type="common">Common sunflower</name>
    <dbReference type="NCBI Taxonomy" id="4232"/>
    <lineage>
        <taxon>Eukaryota</taxon>
        <taxon>Viridiplantae</taxon>
        <taxon>Streptophyta</taxon>
        <taxon>Embryophyta</taxon>
        <taxon>Tracheophyta</taxon>
        <taxon>Spermatophyta</taxon>
        <taxon>Magnoliopsida</taxon>
        <taxon>eudicotyledons</taxon>
        <taxon>Gunneridae</taxon>
        <taxon>Pentapetalae</taxon>
        <taxon>asterids</taxon>
        <taxon>campanulids</taxon>
        <taxon>Asterales</taxon>
        <taxon>Asteraceae</taxon>
        <taxon>Asteroideae</taxon>
        <taxon>Heliantheae alliance</taxon>
        <taxon>Heliantheae</taxon>
        <taxon>Helianthus</taxon>
    </lineage>
</organism>
<name>A0A251TP14_HELAN</name>
<accession>A0A251TP14</accession>
<sequence length="55" mass="6346">MLSFRNFKYNLHPWLIHISLFLKLIALSLQSASIGFVNVSSRNQLYIYKGFSGDP</sequence>
<gene>
    <name evidence="2" type="ORF">HannXRQ_Chr10g0314331</name>
</gene>
<evidence type="ECO:0000256" key="1">
    <source>
        <dbReference type="SAM" id="Phobius"/>
    </source>
</evidence>
<keyword evidence="3" id="KW-1185">Reference proteome</keyword>
<feature type="transmembrane region" description="Helical" evidence="1">
    <location>
        <begin position="14"/>
        <end position="39"/>
    </location>
</feature>
<evidence type="ECO:0000313" key="3">
    <source>
        <dbReference type="Proteomes" id="UP000215914"/>
    </source>
</evidence>
<proteinExistence type="predicted"/>